<comment type="subunit">
    <text evidence="6">Homodimer.</text>
</comment>
<comment type="cofactor">
    <cofactor evidence="3">
        <name>Co(2+)</name>
        <dbReference type="ChEBI" id="CHEBI:48828"/>
    </cofactor>
</comment>
<dbReference type="GO" id="GO:0002953">
    <property type="term" value="F:5'-deoxynucleotidase activity"/>
    <property type="evidence" value="ECO:0007669"/>
    <property type="project" value="UniProtKB-EC"/>
</dbReference>
<keyword evidence="13" id="KW-1185">Reference proteome</keyword>
<sequence>MIRNLHIRGCQLASQFVKRSPGTCSTAYPRTLSHNRFHCSQRHLVFLVTKERTATREMSSSAHSGSQPTPGGAIDFLMLLQQLKLTKRTGWVRKNVDGPESIADHMYRMSLMALIATDSSVDVTRCIKMALVHDLAEAIVGDITPHCGVSDTDKHARELEAVGRIKQILGPDTAAAREVESLWLEYEAASSPEALLVKDFDKLEMIITAHQYEQAQPGLVLEEFFSSTVGRFKTETGKAWAAELVARRCKARQETEGQQEQHAAPAAATGAATDGSQERDRKRARSDDAVDG</sequence>
<evidence type="ECO:0000256" key="3">
    <source>
        <dbReference type="ARBA" id="ARBA00001941"/>
    </source>
</evidence>
<accession>A0A9W6FCM9</accession>
<evidence type="ECO:0000313" key="13">
    <source>
        <dbReference type="Proteomes" id="UP001165080"/>
    </source>
</evidence>
<evidence type="ECO:0000256" key="10">
    <source>
        <dbReference type="SAM" id="MobiDB-lite"/>
    </source>
</evidence>
<dbReference type="GO" id="GO:0046872">
    <property type="term" value="F:metal ion binding"/>
    <property type="evidence" value="ECO:0007669"/>
    <property type="project" value="UniProtKB-KW"/>
</dbReference>
<feature type="domain" description="HD/PDEase" evidence="11">
    <location>
        <begin position="98"/>
        <end position="215"/>
    </location>
</feature>
<evidence type="ECO:0000256" key="5">
    <source>
        <dbReference type="ARBA" id="ARBA00009999"/>
    </source>
</evidence>
<feature type="compositionally biased region" description="Low complexity" evidence="10">
    <location>
        <begin position="263"/>
        <end position="273"/>
    </location>
</feature>
<evidence type="ECO:0000313" key="12">
    <source>
        <dbReference type="EMBL" id="GLC77817.1"/>
    </source>
</evidence>
<feature type="region of interest" description="Disordered" evidence="10">
    <location>
        <begin position="250"/>
        <end position="292"/>
    </location>
</feature>
<dbReference type="PANTHER" id="PTHR11845:SF13">
    <property type="entry name" value="5'-DEOXYNUCLEOTIDASE HDDC2"/>
    <property type="match status" value="1"/>
</dbReference>
<dbReference type="SMART" id="SM00471">
    <property type="entry name" value="HDc"/>
    <property type="match status" value="1"/>
</dbReference>
<evidence type="ECO:0000259" key="11">
    <source>
        <dbReference type="SMART" id="SM00471"/>
    </source>
</evidence>
<evidence type="ECO:0000256" key="2">
    <source>
        <dbReference type="ARBA" id="ARBA00001936"/>
    </source>
</evidence>
<dbReference type="InterPro" id="IPR006674">
    <property type="entry name" value="HD_domain"/>
</dbReference>
<dbReference type="Pfam" id="PF13023">
    <property type="entry name" value="HD_3"/>
    <property type="match status" value="1"/>
</dbReference>
<comment type="caution">
    <text evidence="12">The sequence shown here is derived from an EMBL/GenBank/DDBJ whole genome shotgun (WGS) entry which is preliminary data.</text>
</comment>
<dbReference type="SUPFAM" id="SSF109604">
    <property type="entry name" value="HD-domain/PDEase-like"/>
    <property type="match status" value="1"/>
</dbReference>
<dbReference type="InterPro" id="IPR039356">
    <property type="entry name" value="YfbR/HDDC2"/>
</dbReference>
<comment type="cofactor">
    <cofactor evidence="2">
        <name>Mn(2+)</name>
        <dbReference type="ChEBI" id="CHEBI:29035"/>
    </cofactor>
</comment>
<comment type="function">
    <text evidence="4">Catalyzes the dephosphorylation of the nucleoside 5'-monophosphates deoxyadenosine monophosphate (dAMP), deoxycytidine monophosphate (dCMP), deoxyguanosine monophosphate (dGMP) and deoxythymidine monophosphate (dTMP).</text>
</comment>
<name>A0A9W6FCM9_9CHLO</name>
<dbReference type="GO" id="GO:0005737">
    <property type="term" value="C:cytoplasm"/>
    <property type="evidence" value="ECO:0007669"/>
    <property type="project" value="TreeGrafter"/>
</dbReference>
<reference evidence="12 13" key="1">
    <citation type="journal article" date="2023" name="Commun. Biol.">
        <title>Reorganization of the ancestral sex-determining regions during the evolution of trioecy in Pleodorina starrii.</title>
        <authorList>
            <person name="Takahashi K."/>
            <person name="Suzuki S."/>
            <person name="Kawai-Toyooka H."/>
            <person name="Yamamoto K."/>
            <person name="Hamaji T."/>
            <person name="Ootsuki R."/>
            <person name="Yamaguchi H."/>
            <person name="Kawachi M."/>
            <person name="Higashiyama T."/>
            <person name="Nozaki H."/>
        </authorList>
    </citation>
    <scope>NUCLEOTIDE SEQUENCE [LARGE SCALE GENOMIC DNA]</scope>
    <source>
        <strain evidence="12 13">NIES-4479</strain>
    </source>
</reference>
<dbReference type="FunFam" id="1.10.3210.10:FF:000016">
    <property type="entry name" value="HD domain-containing protein 2"/>
    <property type="match status" value="1"/>
</dbReference>
<dbReference type="EMBL" id="BRXU01000012">
    <property type="protein sequence ID" value="GLC77817.1"/>
    <property type="molecule type" value="Genomic_DNA"/>
</dbReference>
<protein>
    <recommendedName>
        <fullName evidence="7">5'-deoxynucleotidase</fullName>
        <ecNumber evidence="7">3.1.3.89</ecNumber>
    </recommendedName>
</protein>
<dbReference type="InterPro" id="IPR003607">
    <property type="entry name" value="HD/PDEase_dom"/>
</dbReference>
<evidence type="ECO:0000256" key="6">
    <source>
        <dbReference type="ARBA" id="ARBA00011738"/>
    </source>
</evidence>
<dbReference type="PANTHER" id="PTHR11845">
    <property type="entry name" value="5'-DEOXYNUCLEOTIDASE HDDC2"/>
    <property type="match status" value="1"/>
</dbReference>
<evidence type="ECO:0000256" key="1">
    <source>
        <dbReference type="ARBA" id="ARBA00001638"/>
    </source>
</evidence>
<dbReference type="OrthoDB" id="10254258at2759"/>
<evidence type="ECO:0000256" key="7">
    <source>
        <dbReference type="ARBA" id="ARBA00012964"/>
    </source>
</evidence>
<organism evidence="12 13">
    <name type="scientific">Pleodorina starrii</name>
    <dbReference type="NCBI Taxonomy" id="330485"/>
    <lineage>
        <taxon>Eukaryota</taxon>
        <taxon>Viridiplantae</taxon>
        <taxon>Chlorophyta</taxon>
        <taxon>core chlorophytes</taxon>
        <taxon>Chlorophyceae</taxon>
        <taxon>CS clade</taxon>
        <taxon>Chlamydomonadales</taxon>
        <taxon>Volvocaceae</taxon>
        <taxon>Pleodorina</taxon>
    </lineage>
</organism>
<feature type="compositionally biased region" description="Basic and acidic residues" evidence="10">
    <location>
        <begin position="276"/>
        <end position="292"/>
    </location>
</feature>
<evidence type="ECO:0000256" key="9">
    <source>
        <dbReference type="ARBA" id="ARBA00022801"/>
    </source>
</evidence>
<dbReference type="Gene3D" id="1.10.3210.10">
    <property type="entry name" value="Hypothetical protein af1432"/>
    <property type="match status" value="1"/>
</dbReference>
<keyword evidence="9" id="KW-0378">Hydrolase</keyword>
<proteinExistence type="inferred from homology"/>
<comment type="similarity">
    <text evidence="5">Belongs to the HDDC2 family.</text>
</comment>
<evidence type="ECO:0000256" key="8">
    <source>
        <dbReference type="ARBA" id="ARBA00022723"/>
    </source>
</evidence>
<keyword evidence="8" id="KW-0479">Metal-binding</keyword>
<dbReference type="AlphaFoldDB" id="A0A9W6FCM9"/>
<dbReference type="EC" id="3.1.3.89" evidence="7"/>
<comment type="catalytic activity">
    <reaction evidence="1">
        <text>a 2'-deoxyribonucleoside 5'-phosphate + H2O = a 2'-deoxyribonucleoside + phosphate</text>
        <dbReference type="Rhea" id="RHEA:36167"/>
        <dbReference type="ChEBI" id="CHEBI:15377"/>
        <dbReference type="ChEBI" id="CHEBI:18274"/>
        <dbReference type="ChEBI" id="CHEBI:43474"/>
        <dbReference type="ChEBI" id="CHEBI:65317"/>
        <dbReference type="EC" id="3.1.3.89"/>
    </reaction>
</comment>
<dbReference type="Proteomes" id="UP001165080">
    <property type="component" value="Unassembled WGS sequence"/>
</dbReference>
<gene>
    <name evidence="12" type="primary">PSMT11</name>
    <name evidence="12" type="ORF">PLESTB_000957000</name>
</gene>
<evidence type="ECO:0000256" key="4">
    <source>
        <dbReference type="ARBA" id="ARBA00004074"/>
    </source>
</evidence>